<keyword evidence="3" id="KW-0342">GTP-binding</keyword>
<dbReference type="PANTHER" id="PTHR47981:SF20">
    <property type="entry name" value="RAS-RELATED PROTEIN RAB-7A"/>
    <property type="match status" value="1"/>
</dbReference>
<sequence length="189" mass="20714">MSAAPKGPPGLKISVVGPSGSGKSTIANYLASESEGSSAFKVAPTYTQTVGCRILECERTIDGPLMPIELWDTGGSTDYESCWPAVMKDTDGVVLVYNPENEGHVSESGAWYDFFVKNNSLSDDQCIVFAFAPNAQPEIRPRTSPKLQHLNVVNITIEDGQTLLHQFDRFLRQVKKKLDTKAKKTAEFK</sequence>
<evidence type="ECO:0000313" key="5">
    <source>
        <dbReference type="Proteomes" id="UP001230188"/>
    </source>
</evidence>
<dbReference type="EMBL" id="JAQMWT010000167">
    <property type="protein sequence ID" value="KAJ8608496.1"/>
    <property type="molecule type" value="Genomic_DNA"/>
</dbReference>
<evidence type="ECO:0000256" key="3">
    <source>
        <dbReference type="ARBA" id="ARBA00023134"/>
    </source>
</evidence>
<dbReference type="GO" id="GO:0005525">
    <property type="term" value="F:GTP binding"/>
    <property type="evidence" value="ECO:0007669"/>
    <property type="project" value="UniProtKB-KW"/>
</dbReference>
<proteinExistence type="inferred from homology"/>
<dbReference type="Pfam" id="PF08477">
    <property type="entry name" value="Roc"/>
    <property type="match status" value="1"/>
</dbReference>
<comment type="similarity">
    <text evidence="1">Belongs to the small GTPase superfamily. Rab family.</text>
</comment>
<evidence type="ECO:0000313" key="4">
    <source>
        <dbReference type="EMBL" id="KAJ8608496.1"/>
    </source>
</evidence>
<dbReference type="GO" id="GO:0005770">
    <property type="term" value="C:late endosome"/>
    <property type="evidence" value="ECO:0007669"/>
    <property type="project" value="TreeGrafter"/>
</dbReference>
<dbReference type="GO" id="GO:0090385">
    <property type="term" value="P:phagosome-lysosome fusion"/>
    <property type="evidence" value="ECO:0007669"/>
    <property type="project" value="TreeGrafter"/>
</dbReference>
<gene>
    <name evidence="4" type="ORF">CTAYLR_005743</name>
</gene>
<dbReference type="GO" id="GO:0045335">
    <property type="term" value="C:phagocytic vesicle"/>
    <property type="evidence" value="ECO:0007669"/>
    <property type="project" value="TreeGrafter"/>
</dbReference>
<name>A0AAD7UIQ8_9STRA</name>
<dbReference type="CDD" id="cd00882">
    <property type="entry name" value="Ras_like_GTPase"/>
    <property type="match status" value="1"/>
</dbReference>
<keyword evidence="5" id="KW-1185">Reference proteome</keyword>
<dbReference type="Gene3D" id="3.40.50.300">
    <property type="entry name" value="P-loop containing nucleotide triphosphate hydrolases"/>
    <property type="match status" value="1"/>
</dbReference>
<evidence type="ECO:0008006" key="6">
    <source>
        <dbReference type="Google" id="ProtNLM"/>
    </source>
</evidence>
<keyword evidence="2" id="KW-0547">Nucleotide-binding</keyword>
<dbReference type="SUPFAM" id="SSF52540">
    <property type="entry name" value="P-loop containing nucleoside triphosphate hydrolases"/>
    <property type="match status" value="1"/>
</dbReference>
<protein>
    <recommendedName>
        <fullName evidence="6">Intraflagellar transport protein 22 homolog</fullName>
    </recommendedName>
</protein>
<organism evidence="4 5">
    <name type="scientific">Chrysophaeum taylorii</name>
    <dbReference type="NCBI Taxonomy" id="2483200"/>
    <lineage>
        <taxon>Eukaryota</taxon>
        <taxon>Sar</taxon>
        <taxon>Stramenopiles</taxon>
        <taxon>Ochrophyta</taxon>
        <taxon>Pelagophyceae</taxon>
        <taxon>Pelagomonadales</taxon>
        <taxon>Pelagomonadaceae</taxon>
        <taxon>Chrysophaeum</taxon>
    </lineage>
</organism>
<dbReference type="GO" id="GO:0005764">
    <property type="term" value="C:lysosome"/>
    <property type="evidence" value="ECO:0007669"/>
    <property type="project" value="TreeGrafter"/>
</dbReference>
<dbReference type="Proteomes" id="UP001230188">
    <property type="component" value="Unassembled WGS sequence"/>
</dbReference>
<comment type="caution">
    <text evidence="4">The sequence shown here is derived from an EMBL/GenBank/DDBJ whole genome shotgun (WGS) entry which is preliminary data.</text>
</comment>
<dbReference type="InterPro" id="IPR027417">
    <property type="entry name" value="P-loop_NTPase"/>
</dbReference>
<dbReference type="AlphaFoldDB" id="A0AAD7UIQ8"/>
<dbReference type="PRINTS" id="PR00449">
    <property type="entry name" value="RASTRNSFRMNG"/>
</dbReference>
<dbReference type="PANTHER" id="PTHR47981">
    <property type="entry name" value="RAB FAMILY"/>
    <property type="match status" value="1"/>
</dbReference>
<accession>A0AAD7UIQ8</accession>
<reference evidence="4" key="1">
    <citation type="submission" date="2023-01" db="EMBL/GenBank/DDBJ databases">
        <title>Metagenome sequencing of chrysophaentin producing Chrysophaeum taylorii.</title>
        <authorList>
            <person name="Davison J."/>
            <person name="Bewley C."/>
        </authorList>
    </citation>
    <scope>NUCLEOTIDE SEQUENCE</scope>
    <source>
        <strain evidence="4">NIES-1699</strain>
    </source>
</reference>
<evidence type="ECO:0000256" key="2">
    <source>
        <dbReference type="ARBA" id="ARBA00022741"/>
    </source>
</evidence>
<evidence type="ECO:0000256" key="1">
    <source>
        <dbReference type="ARBA" id="ARBA00006270"/>
    </source>
</evidence>